<evidence type="ECO:0000313" key="2">
    <source>
        <dbReference type="EMBL" id="GAA4228948.1"/>
    </source>
</evidence>
<proteinExistence type="predicted"/>
<comment type="caution">
    <text evidence="2">The sequence shown here is derived from an EMBL/GenBank/DDBJ whole genome shotgun (WGS) entry which is preliminary data.</text>
</comment>
<reference evidence="3" key="1">
    <citation type="journal article" date="2019" name="Int. J. Syst. Evol. Microbiol.">
        <title>The Global Catalogue of Microorganisms (GCM) 10K type strain sequencing project: providing services to taxonomists for standard genome sequencing and annotation.</title>
        <authorList>
            <consortium name="The Broad Institute Genomics Platform"/>
            <consortium name="The Broad Institute Genome Sequencing Center for Infectious Disease"/>
            <person name="Wu L."/>
            <person name="Ma J."/>
        </authorList>
    </citation>
    <scope>NUCLEOTIDE SEQUENCE [LARGE SCALE GENOMIC DNA]</scope>
    <source>
        <strain evidence="3">JCM 17440</strain>
    </source>
</reference>
<protein>
    <submittedName>
        <fullName evidence="2">Uncharacterized protein</fullName>
    </submittedName>
</protein>
<dbReference type="EMBL" id="BAABAS010000005">
    <property type="protein sequence ID" value="GAA4228948.1"/>
    <property type="molecule type" value="Genomic_DNA"/>
</dbReference>
<sequence length="100" mass="11059">MLVDEFLEFRDVGLGRGRVIEFRDDGAQQGVMRHADDQCKPPVSACPRALSNPVAVKGPFIGRLSPGLGEHYPMPLNHLRPRPIRPTTHPTKASNNAHNK</sequence>
<feature type="region of interest" description="Disordered" evidence="1">
    <location>
        <begin position="72"/>
        <end position="100"/>
    </location>
</feature>
<keyword evidence="3" id="KW-1185">Reference proteome</keyword>
<evidence type="ECO:0000313" key="3">
    <source>
        <dbReference type="Proteomes" id="UP001501710"/>
    </source>
</evidence>
<accession>A0ABP8BWX5</accession>
<evidence type="ECO:0000256" key="1">
    <source>
        <dbReference type="SAM" id="MobiDB-lite"/>
    </source>
</evidence>
<name>A0ABP8BWX5_9ACTN</name>
<organism evidence="2 3">
    <name type="scientific">Actinomadura meridiana</name>
    <dbReference type="NCBI Taxonomy" id="559626"/>
    <lineage>
        <taxon>Bacteria</taxon>
        <taxon>Bacillati</taxon>
        <taxon>Actinomycetota</taxon>
        <taxon>Actinomycetes</taxon>
        <taxon>Streptosporangiales</taxon>
        <taxon>Thermomonosporaceae</taxon>
        <taxon>Actinomadura</taxon>
    </lineage>
</organism>
<dbReference type="Proteomes" id="UP001501710">
    <property type="component" value="Unassembled WGS sequence"/>
</dbReference>
<gene>
    <name evidence="2" type="ORF">GCM10022254_20280</name>
</gene>